<sequence length="694" mass="77746">MGSIRISSVSSNNVTIPRIGFGTAVWPFASSDAMKEAILNAIELGYRHFDSAALYQSEKPLGEAIAEALRSGLIKSCDELFITSKLYCCDAHHDRVNLGLEYLDLYLIHWPVSSKEPGEYAFLIKENLLPMDLKSTWEAMEKCQKLGLAEWIGVSNFSCKKLSDLLSGAKIPPAVNQVEMNPLWQQQKLRDFCASKGIHVTAYFPLGAKGTVWGSSHVMGCEVLKEIAEARGKTLAEVALKWLYDQGVIVVVKSFNKERMKEKLEIFDWELTQEESEKISKIPQRRGLPGVEFVSDDGPYKSVDELWDGQKAKVSLAKKSSAKMGVFHSFPKNLDLECLDLYLIHWLVSSKEPGEYVFPIKKGNLVPLDLKPTWEKMEECQKLGLARSIGVSNFSCEKLFDLLSVVTIPSAVNQIEMNVVWQQKKLKDFCSSKGIRVAAYSPLGGNGTTWGGGPVMESEVLKEIAEIRGKTVAQLLQKCQVGIERLDAAEARAAEWVVERDELRASLASKDAALAEVTAKNAGLVFDLEESKVEVERLKDELEDEKGQNQHLSSELDDLRVAVKRLEDDLDSAKGTNRRLLSQRNQAQGSLETALRGKAAEIESALAKQEARLKEEFLAEHDSIMAEEVALRWLYEQGVIVVVKSFNKGRMKENPEIFDWELTQRKNPRKSMRFHRVRDCQALNSYPVMGPTDP</sequence>
<name>A0ACC2MRT8_PERAE</name>
<keyword evidence="2" id="KW-1185">Reference proteome</keyword>
<accession>A0ACC2MRT8</accession>
<dbReference type="EMBL" id="CM056809">
    <property type="protein sequence ID" value="KAJ8648409.1"/>
    <property type="molecule type" value="Genomic_DNA"/>
</dbReference>
<organism evidence="1 2">
    <name type="scientific">Persea americana</name>
    <name type="common">Avocado</name>
    <dbReference type="NCBI Taxonomy" id="3435"/>
    <lineage>
        <taxon>Eukaryota</taxon>
        <taxon>Viridiplantae</taxon>
        <taxon>Streptophyta</taxon>
        <taxon>Embryophyta</taxon>
        <taxon>Tracheophyta</taxon>
        <taxon>Spermatophyta</taxon>
        <taxon>Magnoliopsida</taxon>
        <taxon>Magnoliidae</taxon>
        <taxon>Laurales</taxon>
        <taxon>Lauraceae</taxon>
        <taxon>Persea</taxon>
    </lineage>
</organism>
<dbReference type="Proteomes" id="UP001234297">
    <property type="component" value="Chromosome 1"/>
</dbReference>
<gene>
    <name evidence="1" type="ORF">MRB53_001432</name>
</gene>
<evidence type="ECO:0000313" key="1">
    <source>
        <dbReference type="EMBL" id="KAJ8648409.1"/>
    </source>
</evidence>
<reference evidence="1 2" key="1">
    <citation type="journal article" date="2022" name="Hortic Res">
        <title>A haplotype resolved chromosomal level avocado genome allows analysis of novel avocado genes.</title>
        <authorList>
            <person name="Nath O."/>
            <person name="Fletcher S.J."/>
            <person name="Hayward A."/>
            <person name="Shaw L.M."/>
            <person name="Masouleh A.K."/>
            <person name="Furtado A."/>
            <person name="Henry R.J."/>
            <person name="Mitter N."/>
        </authorList>
    </citation>
    <scope>NUCLEOTIDE SEQUENCE [LARGE SCALE GENOMIC DNA]</scope>
    <source>
        <strain evidence="2">cv. Hass</strain>
    </source>
</reference>
<proteinExistence type="predicted"/>
<comment type="caution">
    <text evidence="1">The sequence shown here is derived from an EMBL/GenBank/DDBJ whole genome shotgun (WGS) entry which is preliminary data.</text>
</comment>
<protein>
    <submittedName>
        <fullName evidence="1">Uncharacterized protein</fullName>
    </submittedName>
</protein>
<evidence type="ECO:0000313" key="2">
    <source>
        <dbReference type="Proteomes" id="UP001234297"/>
    </source>
</evidence>